<dbReference type="AlphaFoldDB" id="A0A1X7P1K0"/>
<feature type="transmembrane region" description="Helical" evidence="6">
    <location>
        <begin position="45"/>
        <end position="64"/>
    </location>
</feature>
<evidence type="ECO:0000313" key="10">
    <source>
        <dbReference type="Proteomes" id="UP000278252"/>
    </source>
</evidence>
<dbReference type="EMBL" id="RJJH01000013">
    <property type="protein sequence ID" value="RNI10073.1"/>
    <property type="molecule type" value="Genomic_DNA"/>
</dbReference>
<evidence type="ECO:0000256" key="2">
    <source>
        <dbReference type="ARBA" id="ARBA00022475"/>
    </source>
</evidence>
<reference evidence="7 10" key="3">
    <citation type="submission" date="2018-10" db="EMBL/GenBank/DDBJ databases">
        <title>Cultivation of a novel Methanohalophilus strain from Kebrit Deep of the Red Sea and a genomic comparison of members of the genus Methanohalophilus.</title>
        <authorList>
            <person name="Guan Y."/>
            <person name="Ngugi D.K."/>
            <person name="Stingl U."/>
        </authorList>
    </citation>
    <scope>NUCLEOTIDE SEQUENCE [LARGE SCALE GENOMIC DNA]</scope>
    <source>
        <strain evidence="7 10">DSM 7471</strain>
    </source>
</reference>
<protein>
    <submittedName>
        <fullName evidence="7">Lipopolysaccharide biosynthesis protein</fullName>
    </submittedName>
    <submittedName>
        <fullName evidence="8">Membrane protein involved in the export of O-antigen and teichoic acid</fullName>
    </submittedName>
</protein>
<gene>
    <name evidence="7" type="ORF">EFE41_08440</name>
    <name evidence="8" type="ORF">SAMN06264941_2060</name>
</gene>
<dbReference type="PANTHER" id="PTHR30250">
    <property type="entry name" value="PST FAMILY PREDICTED COLANIC ACID TRANSPORTER"/>
    <property type="match status" value="1"/>
</dbReference>
<dbReference type="Proteomes" id="UP000193969">
    <property type="component" value="Unassembled WGS sequence"/>
</dbReference>
<evidence type="ECO:0000256" key="6">
    <source>
        <dbReference type="SAM" id="Phobius"/>
    </source>
</evidence>
<evidence type="ECO:0000313" key="7">
    <source>
        <dbReference type="EMBL" id="RNI10073.1"/>
    </source>
</evidence>
<feature type="transmembrane region" description="Helical" evidence="6">
    <location>
        <begin position="179"/>
        <end position="199"/>
    </location>
</feature>
<sequence>MPSKSTSEKRFASDVLTLVGGTGIAQIVSIAVAPILSRIYSPSDFGILALFVSLSGILGGIACFRYEMSIMLPDSKEEADTQLILSIVVAFLFSAITAILFLLFKNPIMQIFNAQELGNYVYLIPLFIFLQGMFLSLNFWNSRNKKFKNMSHARISASLSQAGTQVGAGGLGYVSGISLILGSLVGKVISVMTLIHSAFKKGVYVRQVNFKSLGAGIRRYKKFPLIDTWSTLLNSLSWQLPVLLLSAFFNSAIVGFYSLGFRLLQMPMSFIGRSISQVFYQRATESKKEGTLNVLVENVFRILVLIGLFPILILTLSGDAIFGVILGMEWVEAGVYVQILSIWGFIWFISSPLSTLYVVFEKQEFGLKYNIFNLITRALSLLIGGYLGDVYVALGLFAISGIFVYGYLCLKMLHYAGVKNSTAGKIVFSSFKLFVPAALVLVVLRLFSDNLYLITGVAVSLCITYYLYILKTDSQLQSLLEILPIVPDSMKKRK</sequence>
<dbReference type="PANTHER" id="PTHR30250:SF28">
    <property type="entry name" value="POLYSACCHARIDE BIOSYNTHESIS PROTEIN"/>
    <property type="match status" value="1"/>
</dbReference>
<accession>A0A1X7P1K0</accession>
<keyword evidence="4 6" id="KW-1133">Transmembrane helix</keyword>
<dbReference type="InterPro" id="IPR050833">
    <property type="entry name" value="Poly_Biosynth_Transport"/>
</dbReference>
<feature type="transmembrane region" description="Helical" evidence="6">
    <location>
        <begin position="340"/>
        <end position="360"/>
    </location>
</feature>
<dbReference type="EMBL" id="FXBN01000004">
    <property type="protein sequence ID" value="SMH44426.1"/>
    <property type="molecule type" value="Genomic_DNA"/>
</dbReference>
<dbReference type="GO" id="GO:0005886">
    <property type="term" value="C:plasma membrane"/>
    <property type="evidence" value="ECO:0007669"/>
    <property type="project" value="UniProtKB-SubCell"/>
</dbReference>
<feature type="transmembrane region" description="Helical" evidence="6">
    <location>
        <begin position="302"/>
        <end position="328"/>
    </location>
</feature>
<feature type="transmembrane region" description="Helical" evidence="6">
    <location>
        <begin position="422"/>
        <end position="444"/>
    </location>
</feature>
<keyword evidence="9" id="KW-1185">Reference proteome</keyword>
<feature type="transmembrane region" description="Helical" evidence="6">
    <location>
        <begin position="242"/>
        <end position="264"/>
    </location>
</feature>
<keyword evidence="3 6" id="KW-0812">Transmembrane</keyword>
<feature type="transmembrane region" description="Helical" evidence="6">
    <location>
        <begin position="84"/>
        <end position="104"/>
    </location>
</feature>
<dbReference type="Proteomes" id="UP000278252">
    <property type="component" value="Unassembled WGS sequence"/>
</dbReference>
<comment type="subcellular location">
    <subcellularLocation>
        <location evidence="1">Cell membrane</location>
        <topology evidence="1">Multi-pass membrane protein</topology>
    </subcellularLocation>
</comment>
<organism evidence="8 9">
    <name type="scientific">Methanohalophilus portucalensis FDF-1</name>
    <dbReference type="NCBI Taxonomy" id="523843"/>
    <lineage>
        <taxon>Archaea</taxon>
        <taxon>Methanobacteriati</taxon>
        <taxon>Methanobacteriota</taxon>
        <taxon>Stenosarchaea group</taxon>
        <taxon>Methanomicrobia</taxon>
        <taxon>Methanosarcinales</taxon>
        <taxon>Methanosarcinaceae</taxon>
        <taxon>Methanohalophilus</taxon>
    </lineage>
</organism>
<evidence type="ECO:0000256" key="3">
    <source>
        <dbReference type="ARBA" id="ARBA00022692"/>
    </source>
</evidence>
<feature type="transmembrane region" description="Helical" evidence="6">
    <location>
        <begin position="120"/>
        <end position="140"/>
    </location>
</feature>
<keyword evidence="5 6" id="KW-0472">Membrane</keyword>
<evidence type="ECO:0000313" key="9">
    <source>
        <dbReference type="Proteomes" id="UP000193969"/>
    </source>
</evidence>
<evidence type="ECO:0000256" key="5">
    <source>
        <dbReference type="ARBA" id="ARBA00023136"/>
    </source>
</evidence>
<feature type="transmembrane region" description="Helical" evidence="6">
    <location>
        <begin position="450"/>
        <end position="470"/>
    </location>
</feature>
<name>A0A1X7P1K0_9EURY</name>
<dbReference type="OrthoDB" id="118009at2157"/>
<feature type="transmembrane region" description="Helical" evidence="6">
    <location>
        <begin position="390"/>
        <end position="410"/>
    </location>
</feature>
<reference evidence="8" key="1">
    <citation type="submission" date="2017-04" db="EMBL/GenBank/DDBJ databases">
        <authorList>
            <person name="Afonso C.L."/>
            <person name="Miller P.J."/>
            <person name="Scott M.A."/>
            <person name="Spackman E."/>
            <person name="Goraichik I."/>
            <person name="Dimitrov K.M."/>
            <person name="Suarez D.L."/>
            <person name="Swayne D.E."/>
        </authorList>
    </citation>
    <scope>NUCLEOTIDE SEQUENCE [LARGE SCALE GENOMIC DNA]</scope>
    <source>
        <strain evidence="8">FDF-1</strain>
    </source>
</reference>
<evidence type="ECO:0000256" key="4">
    <source>
        <dbReference type="ARBA" id="ARBA00022989"/>
    </source>
</evidence>
<reference evidence="9" key="2">
    <citation type="submission" date="2017-04" db="EMBL/GenBank/DDBJ databases">
        <authorList>
            <person name="Varghese N."/>
            <person name="Submissions S."/>
        </authorList>
    </citation>
    <scope>NUCLEOTIDE SEQUENCE [LARGE SCALE GENOMIC DNA]</scope>
    <source>
        <strain evidence="9">FDF-1</strain>
    </source>
</reference>
<dbReference type="RefSeq" id="WP_085503714.1">
    <property type="nucleotide sequence ID" value="NZ_FXBN01000004.1"/>
</dbReference>
<feature type="transmembrane region" description="Helical" evidence="6">
    <location>
        <begin position="12"/>
        <end position="33"/>
    </location>
</feature>
<keyword evidence="2" id="KW-1003">Cell membrane</keyword>
<dbReference type="Pfam" id="PF13440">
    <property type="entry name" value="Polysacc_synt_3"/>
    <property type="match status" value="1"/>
</dbReference>
<evidence type="ECO:0000256" key="1">
    <source>
        <dbReference type="ARBA" id="ARBA00004651"/>
    </source>
</evidence>
<evidence type="ECO:0000313" key="8">
    <source>
        <dbReference type="EMBL" id="SMH44426.1"/>
    </source>
</evidence>
<proteinExistence type="predicted"/>
<feature type="transmembrane region" description="Helical" evidence="6">
    <location>
        <begin position="367"/>
        <end position="384"/>
    </location>
</feature>